<dbReference type="SUPFAM" id="SSF48695">
    <property type="entry name" value="Multiheme cytochromes"/>
    <property type="match status" value="2"/>
</dbReference>
<dbReference type="KEGG" id="halc:EY643_14790"/>
<feature type="chain" id="PRO_5024883277" evidence="2">
    <location>
        <begin position="48"/>
        <end position="317"/>
    </location>
</feature>
<dbReference type="GO" id="GO:0016491">
    <property type="term" value="F:oxidoreductase activity"/>
    <property type="evidence" value="ECO:0007669"/>
    <property type="project" value="TreeGrafter"/>
</dbReference>
<dbReference type="PANTHER" id="PTHR35038">
    <property type="entry name" value="DISSIMILATORY SULFITE REDUCTASE SIRA"/>
    <property type="match status" value="1"/>
</dbReference>
<keyword evidence="1 2" id="KW-0732">Signal</keyword>
<dbReference type="Proteomes" id="UP000326287">
    <property type="component" value="Chromosome"/>
</dbReference>
<dbReference type="Pfam" id="PF22678">
    <property type="entry name" value="Cytochrom_c_NrfB-like"/>
    <property type="match status" value="1"/>
</dbReference>
<feature type="domain" description="Doubled CXXCH motif" evidence="3">
    <location>
        <begin position="187"/>
        <end position="228"/>
    </location>
</feature>
<dbReference type="NCBIfam" id="TIGR01905">
    <property type="entry name" value="paired_CXXCH_1"/>
    <property type="match status" value="2"/>
</dbReference>
<feature type="signal peptide" evidence="2">
    <location>
        <begin position="1"/>
        <end position="47"/>
    </location>
</feature>
<evidence type="ECO:0000259" key="4">
    <source>
        <dbReference type="Pfam" id="PF22678"/>
    </source>
</evidence>
<dbReference type="InterPro" id="IPR051829">
    <property type="entry name" value="Multiheme_Cytochr_ET"/>
</dbReference>
<accession>A0A5P9NLS2</accession>
<proteinExistence type="predicted"/>
<evidence type="ECO:0000313" key="5">
    <source>
        <dbReference type="EMBL" id="QFU76813.1"/>
    </source>
</evidence>
<dbReference type="AlphaFoldDB" id="A0A5P9NLS2"/>
<reference evidence="5 6" key="1">
    <citation type="submission" date="2019-02" db="EMBL/GenBank/DDBJ databases">
        <authorList>
            <person name="Li S.-H."/>
        </authorList>
    </citation>
    <scope>NUCLEOTIDE SEQUENCE [LARGE SCALE GENOMIC DNA]</scope>
    <source>
        <strain evidence="5 6">IMCC14385</strain>
    </source>
</reference>
<keyword evidence="6" id="KW-1185">Reference proteome</keyword>
<evidence type="ECO:0000256" key="2">
    <source>
        <dbReference type="SAM" id="SignalP"/>
    </source>
</evidence>
<dbReference type="Gene3D" id="1.10.1130.20">
    <property type="match status" value="1"/>
</dbReference>
<dbReference type="InterPro" id="IPR010177">
    <property type="entry name" value="Paired_CXXCH_1"/>
</dbReference>
<dbReference type="Pfam" id="PF09699">
    <property type="entry name" value="Paired_CXXCH_1"/>
    <property type="match status" value="2"/>
</dbReference>
<sequence>MVPSARFINNAIGLLFVSPAHGSAAMIRKQLQFAIIALCSLALPALAQDEPGCLDCHAQEDSPELHQVFNSAHGDVNGGGAAACTACHGPSEAHDRRGRRVSPDISFGPKWGSEPAAQNDSCLACHESTGGKLAWLGSEHEQENMVCADCHDSHTTRDPVMEVETAQTQCLTCHSRQRAELNMPSRHPIAEGKTACTDCHNPHGSTTHAALHQVTLNENCYSCHEEKRGPMLWEHEPVTEDCANCHTPHGSVHDNLLTARGPAQCQQCHSAAFHPSVPYGGEGLSGSMNANVAGKNCMNCHSQVHGSNHPSGARLTR</sequence>
<dbReference type="EMBL" id="CP036422">
    <property type="protein sequence ID" value="QFU76813.1"/>
    <property type="molecule type" value="Genomic_DNA"/>
</dbReference>
<feature type="domain" description="Cytochrome c-type protein NrfB-like" evidence="4">
    <location>
        <begin position="84"/>
        <end position="165"/>
    </location>
</feature>
<dbReference type="InterPro" id="IPR053875">
    <property type="entry name" value="Cytochrom_c_NrfB-like_dom"/>
</dbReference>
<dbReference type="OrthoDB" id="9814800at2"/>
<evidence type="ECO:0000259" key="3">
    <source>
        <dbReference type="Pfam" id="PF09699"/>
    </source>
</evidence>
<protein>
    <submittedName>
        <fullName evidence="5">DmsE family decaheme c-type cytochrome</fullName>
    </submittedName>
</protein>
<name>A0A5P9NLS2_9GAMM</name>
<dbReference type="NCBIfam" id="TIGR03508">
    <property type="entry name" value="decahem_SO"/>
    <property type="match status" value="1"/>
</dbReference>
<dbReference type="Gene3D" id="3.90.10.10">
    <property type="entry name" value="Cytochrome C3"/>
    <property type="match status" value="2"/>
</dbReference>
<evidence type="ECO:0000256" key="1">
    <source>
        <dbReference type="ARBA" id="ARBA00022729"/>
    </source>
</evidence>
<organism evidence="5 6">
    <name type="scientific">Halioglobus maricola</name>
    <dbReference type="NCBI Taxonomy" id="2601894"/>
    <lineage>
        <taxon>Bacteria</taxon>
        <taxon>Pseudomonadati</taxon>
        <taxon>Pseudomonadota</taxon>
        <taxon>Gammaproteobacteria</taxon>
        <taxon>Cellvibrionales</taxon>
        <taxon>Halieaceae</taxon>
        <taxon>Halioglobus</taxon>
    </lineage>
</organism>
<evidence type="ECO:0000313" key="6">
    <source>
        <dbReference type="Proteomes" id="UP000326287"/>
    </source>
</evidence>
<feature type="domain" description="Doubled CXXCH motif" evidence="3">
    <location>
        <begin position="235"/>
        <end position="271"/>
    </location>
</feature>
<dbReference type="InterPro" id="IPR020015">
    <property type="entry name" value="Decahaem_cyt-c_DmsE"/>
</dbReference>
<dbReference type="PANTHER" id="PTHR35038:SF6">
    <property type="entry name" value="SURFACE LOCALIZED DECAHEME CYTOCHROME C LIPOPROTEIN"/>
    <property type="match status" value="1"/>
</dbReference>
<dbReference type="InterPro" id="IPR036280">
    <property type="entry name" value="Multihaem_cyt_sf"/>
</dbReference>
<gene>
    <name evidence="5" type="ORF">EY643_14790</name>
</gene>